<name>A0A7D8VBR5_9VIRU</name>
<feature type="compositionally biased region" description="Low complexity" evidence="1">
    <location>
        <begin position="1100"/>
        <end position="1111"/>
    </location>
</feature>
<dbReference type="EMBL" id="LR028031">
    <property type="protein sequence ID" value="VCV25424.1"/>
    <property type="molecule type" value="Genomic_RNA"/>
</dbReference>
<feature type="region of interest" description="Disordered" evidence="1">
    <location>
        <begin position="1089"/>
        <end position="1111"/>
    </location>
</feature>
<organism evidence="2">
    <name type="scientific">Leptosphaeria biglobosa quadrivirus 1</name>
    <dbReference type="NCBI Taxonomy" id="2750649"/>
    <lineage>
        <taxon>Viruses</taxon>
        <taxon>Riboviria</taxon>
        <taxon>Orthornavirae</taxon>
        <taxon>Duplornaviricota</taxon>
        <taxon>Chrymotiviricetes</taxon>
        <taxon>Ghabrivirales</taxon>
        <taxon>Alphatotivirineae</taxon>
        <taxon>Quadriviridae</taxon>
        <taxon>Quadrivirus</taxon>
    </lineage>
</organism>
<accession>A0A7D8VBR5</accession>
<proteinExistence type="predicted"/>
<reference evidence="2" key="1">
    <citation type="submission" date="2018-10" db="EMBL/GenBank/DDBJ databases">
        <authorList>
            <person name="Kotta-Loizou I."/>
        </authorList>
    </citation>
    <scope>NUCLEOTIDE SEQUENCE</scope>
    <source>
        <strain evidence="2">W10</strain>
    </source>
</reference>
<evidence type="ECO:0000313" key="2">
    <source>
        <dbReference type="EMBL" id="VCV25424.1"/>
    </source>
</evidence>
<evidence type="ECO:0000256" key="1">
    <source>
        <dbReference type="SAM" id="MobiDB-lite"/>
    </source>
</evidence>
<protein>
    <submittedName>
        <fullName evidence="2">Putative capsid protein</fullName>
    </submittedName>
</protein>
<gene>
    <name evidence="2" type="primary">ORF4</name>
</gene>
<sequence>MDSIIDRLGSEGQIMTGVAKHSINRKHAARACAEHDNAMELFSKQVRNLATRITDNVVHGMLPDGDRELTALQLKSKEGLRAVVEEQLRTYARQGGSATARDTALILDSGDSVVDDEIAKLVYPGERPASEQVHAKQEEEALTAFVKTEQDRMQRAVAIQSYAGAGAACAGGEDDVTVCSGLLRATLKTKANPKTQGENVRVAAMQSGVRHEIKTSAGVYALIVEGAIERKAETTGHAVSENSVLVQLASGSNDFGRRAAGLQSTADETRALKFIEQGSLSTPQAAGTAMLTTLFGWFMHMVNIEPKTTTAKTYKEWCDIKTEFAIPGYYENGLFSGMRERDAALLSGVEHELATDIGHDNEGNVFQSSAYKEVLAIKEGAKVFTVNEGKYLLTIPRRSRGQAALTAAALAMSTNRPDMRLAEGHGQLMAVAYNCNVAFIAGVPGTADALREDCQDTIAYSADDVKALIGHLGSRHFQRAANNMRAAAYVVASLFRPQQKSHHDPTVVLAASLPRIDHPHCEPSIDAVLGNRKKQHTTDIIEEANDVGTIFLNMVAELTQVMMLGQAAAHISTIQRAPLAIDRNDVKKWQHDYAYVLSRIATEHEGLLHAKTRQASTGSGRQPGPDIGSLAMNALGLSNTDAPVAGGTWYAIMVDDVRGCAYVRENGGRLDEMIVRDWESNEEQVENTLLSSAGHAATVDNEHTVANAVARPGQVVDCGAPEINDITAIAMEAWQQDEDAMIRFVTAVWRSTHYESTSALQACDKYPRIIDSLRGNVVSEAKKLTVQLGLRETQEVECDGTTSLSRLLEEGRTNSLRLRSEHIVAHDKAKVMLAVAKELMAIFVAVKAGRGLEDVHCVYNAMSLGWWQGAHVLPMARLHALSSTGADAVVKYGSMLEAEKARVNNSLMAVARTCYMSALLKSQACYMLIEAARGSWSTLGVNIAGGYAVPSFTVPWRDTMCRSLLVEDDTSTRLAEVVNATCVQQSNLAFKIDSSGKTYKAHLLAGHRPANKVLNLDTKVTSVAADLKFRAARFTYTPGPHRTGDYVMLTTSDQTMTSKQGNTQGIALSLIQEMLTGATNAANELNDAVRNTGGGGGDGAAWPDGTAGTGS</sequence>